<keyword evidence="4" id="KW-1185">Reference proteome</keyword>
<evidence type="ECO:0000313" key="4">
    <source>
        <dbReference type="Proteomes" id="UP000663829"/>
    </source>
</evidence>
<dbReference type="Gene3D" id="1.20.1270.10">
    <property type="match status" value="1"/>
</dbReference>
<name>A0A815V163_9BILA</name>
<proteinExistence type="predicted"/>
<dbReference type="EMBL" id="CAJNOQ010024696">
    <property type="protein sequence ID" value="CAF1530011.1"/>
    <property type="molecule type" value="Genomic_DNA"/>
</dbReference>
<dbReference type="AlphaFoldDB" id="A0A815V163"/>
<dbReference type="OrthoDB" id="2401965at2759"/>
<accession>A0A815V163</accession>
<comment type="caution">
    <text evidence="2">The sequence shown here is derived from an EMBL/GenBank/DDBJ whole genome shotgun (WGS) entry which is preliminary data.</text>
</comment>
<evidence type="ECO:0000313" key="2">
    <source>
        <dbReference type="EMBL" id="CAF1530011.1"/>
    </source>
</evidence>
<dbReference type="SUPFAM" id="SSF100934">
    <property type="entry name" value="Heat shock protein 70kD (HSP70), C-terminal subdomain"/>
    <property type="match status" value="1"/>
</dbReference>
<evidence type="ECO:0000313" key="3">
    <source>
        <dbReference type="EMBL" id="CAF4389183.1"/>
    </source>
</evidence>
<gene>
    <name evidence="2" type="ORF">GPM918_LOCUS37993</name>
    <name evidence="3" type="ORF">SRO942_LOCUS38783</name>
</gene>
<sequence length="112" mass="12660">RRLYNLLDRPRLEAMNKLETYHSALLTIINNEKLSETLTSDDKTFMTNIINNAIKWMNRNIDASQGALEKQLEELEDICLPILSKINKGESGDPGEVGGDDGKQQEPTIEDD</sequence>
<evidence type="ECO:0000256" key="1">
    <source>
        <dbReference type="SAM" id="MobiDB-lite"/>
    </source>
</evidence>
<evidence type="ECO:0008006" key="5">
    <source>
        <dbReference type="Google" id="ProtNLM"/>
    </source>
</evidence>
<dbReference type="EMBL" id="CAJOBC010090274">
    <property type="protein sequence ID" value="CAF4389183.1"/>
    <property type="molecule type" value="Genomic_DNA"/>
</dbReference>
<protein>
    <recommendedName>
        <fullName evidence="5">Heat shock protein 70</fullName>
    </recommendedName>
</protein>
<reference evidence="2" key="1">
    <citation type="submission" date="2021-02" db="EMBL/GenBank/DDBJ databases">
        <authorList>
            <person name="Nowell W R."/>
        </authorList>
    </citation>
    <scope>NUCLEOTIDE SEQUENCE</scope>
</reference>
<organism evidence="2 4">
    <name type="scientific">Didymodactylos carnosus</name>
    <dbReference type="NCBI Taxonomy" id="1234261"/>
    <lineage>
        <taxon>Eukaryota</taxon>
        <taxon>Metazoa</taxon>
        <taxon>Spiralia</taxon>
        <taxon>Gnathifera</taxon>
        <taxon>Rotifera</taxon>
        <taxon>Eurotatoria</taxon>
        <taxon>Bdelloidea</taxon>
        <taxon>Philodinida</taxon>
        <taxon>Philodinidae</taxon>
        <taxon>Didymodactylos</taxon>
    </lineage>
</organism>
<feature type="region of interest" description="Disordered" evidence="1">
    <location>
        <begin position="86"/>
        <end position="112"/>
    </location>
</feature>
<feature type="non-terminal residue" evidence="2">
    <location>
        <position position="1"/>
    </location>
</feature>
<dbReference type="InterPro" id="IPR029048">
    <property type="entry name" value="HSP70_C_sf"/>
</dbReference>
<dbReference type="Proteomes" id="UP000681722">
    <property type="component" value="Unassembled WGS sequence"/>
</dbReference>
<dbReference type="Proteomes" id="UP000663829">
    <property type="component" value="Unassembled WGS sequence"/>
</dbReference>